<dbReference type="GO" id="GO:0000105">
    <property type="term" value="P:L-histidine biosynthetic process"/>
    <property type="evidence" value="ECO:0007669"/>
    <property type="project" value="UniProtKB-UniRule"/>
</dbReference>
<evidence type="ECO:0000256" key="10">
    <source>
        <dbReference type="ARBA" id="ARBA00023235"/>
    </source>
</evidence>
<keyword evidence="10 12" id="KW-0413">Isomerase</keyword>
<evidence type="ECO:0000256" key="1">
    <source>
        <dbReference type="ARBA" id="ARBA00000901"/>
    </source>
</evidence>
<dbReference type="InterPro" id="IPR011060">
    <property type="entry name" value="RibuloseP-bd_barrel"/>
</dbReference>
<comment type="catalytic activity">
    <reaction evidence="1 12 14">
        <text>1-(5-phospho-beta-D-ribosyl)-5-[(5-phospho-beta-D-ribosylamino)methylideneamino]imidazole-4-carboxamide = 5-[(5-phospho-1-deoxy-D-ribulos-1-ylimino)methylamino]-1-(5-phospho-beta-D-ribosyl)imidazole-4-carboxamide</text>
        <dbReference type="Rhea" id="RHEA:15469"/>
        <dbReference type="ChEBI" id="CHEBI:58435"/>
        <dbReference type="ChEBI" id="CHEBI:58525"/>
        <dbReference type="EC" id="5.3.1.16"/>
    </reaction>
</comment>
<comment type="caution">
    <text evidence="15">The sequence shown here is derived from an EMBL/GenBank/DDBJ whole genome shotgun (WGS) entry which is preliminary data.</text>
</comment>
<evidence type="ECO:0000256" key="9">
    <source>
        <dbReference type="ARBA" id="ARBA00023102"/>
    </source>
</evidence>
<evidence type="ECO:0000256" key="13">
    <source>
        <dbReference type="RuleBase" id="RU003657"/>
    </source>
</evidence>
<dbReference type="InterPro" id="IPR006063">
    <property type="entry name" value="HisA_bact_arch"/>
</dbReference>
<evidence type="ECO:0000256" key="5">
    <source>
        <dbReference type="ARBA" id="ARBA00012550"/>
    </source>
</evidence>
<dbReference type="EC" id="5.3.1.16" evidence="5 12"/>
<evidence type="ECO:0000256" key="7">
    <source>
        <dbReference type="ARBA" id="ARBA00022490"/>
    </source>
</evidence>
<comment type="pathway">
    <text evidence="3 12 14">Amino-acid biosynthesis; L-histidine biosynthesis; L-histidine from 5-phospho-alpha-D-ribose 1-diphosphate: step 4/9.</text>
</comment>
<dbReference type="PANTHER" id="PTHR43090:SF2">
    <property type="entry name" value="1-(5-PHOSPHORIBOSYL)-5-[(5-PHOSPHORIBOSYLAMINO)METHYLIDENEAMINO] IMIDAZOLE-4-CARBOXAMIDE ISOMERASE"/>
    <property type="match status" value="1"/>
</dbReference>
<dbReference type="InterPro" id="IPR006062">
    <property type="entry name" value="His_biosynth"/>
</dbReference>
<evidence type="ECO:0000256" key="2">
    <source>
        <dbReference type="ARBA" id="ARBA00004496"/>
    </source>
</evidence>
<dbReference type="InterPro" id="IPR023016">
    <property type="entry name" value="HisA/PriA"/>
</dbReference>
<dbReference type="EMBL" id="DWWA01000036">
    <property type="protein sequence ID" value="HJC72558.1"/>
    <property type="molecule type" value="Genomic_DNA"/>
</dbReference>
<keyword evidence="7 12" id="KW-0963">Cytoplasm</keyword>
<protein>
    <recommendedName>
        <fullName evidence="6 12">1-(5-phosphoribosyl)-5-[(5-phosphoribosylamino)methylideneamino] imidazole-4-carboxamide isomerase</fullName>
        <ecNumber evidence="5 12">5.3.1.16</ecNumber>
    </recommendedName>
    <alternativeName>
        <fullName evidence="11 12">Phosphoribosylformimino-5-aminoimidazole carboxamide ribotide isomerase</fullName>
    </alternativeName>
</protein>
<comment type="subcellular location">
    <subcellularLocation>
        <location evidence="2 12 14">Cytoplasm</location>
    </subcellularLocation>
</comment>
<evidence type="ECO:0000256" key="12">
    <source>
        <dbReference type="HAMAP-Rule" id="MF_01014"/>
    </source>
</evidence>
<keyword evidence="8 12" id="KW-0028">Amino-acid biosynthesis</keyword>
<proteinExistence type="inferred from homology"/>
<dbReference type="Proteomes" id="UP000823918">
    <property type="component" value="Unassembled WGS sequence"/>
</dbReference>
<dbReference type="GO" id="GO:0000162">
    <property type="term" value="P:L-tryptophan biosynthetic process"/>
    <property type="evidence" value="ECO:0007669"/>
    <property type="project" value="TreeGrafter"/>
</dbReference>
<feature type="active site" description="Proton acceptor" evidence="12">
    <location>
        <position position="8"/>
    </location>
</feature>
<dbReference type="Pfam" id="PF00977">
    <property type="entry name" value="His_biosynth"/>
    <property type="match status" value="1"/>
</dbReference>
<dbReference type="GO" id="GO:0005737">
    <property type="term" value="C:cytoplasm"/>
    <property type="evidence" value="ECO:0007669"/>
    <property type="project" value="UniProtKB-SubCell"/>
</dbReference>
<dbReference type="Gene3D" id="3.20.20.70">
    <property type="entry name" value="Aldolase class I"/>
    <property type="match status" value="1"/>
</dbReference>
<dbReference type="SUPFAM" id="SSF51366">
    <property type="entry name" value="Ribulose-phoshate binding barrel"/>
    <property type="match status" value="1"/>
</dbReference>
<dbReference type="CDD" id="cd04732">
    <property type="entry name" value="HisA"/>
    <property type="match status" value="1"/>
</dbReference>
<feature type="active site" description="Proton donor" evidence="12">
    <location>
        <position position="129"/>
    </location>
</feature>
<dbReference type="InterPro" id="IPR013785">
    <property type="entry name" value="Aldolase_TIM"/>
</dbReference>
<dbReference type="PANTHER" id="PTHR43090">
    <property type="entry name" value="1-(5-PHOSPHORIBOSYL)-5-[(5-PHOSPHORIBOSYLAMINO)METHYLIDENEAMINO] IMIDAZOLE-4-CARBOXAMIDE ISOMERASE"/>
    <property type="match status" value="1"/>
</dbReference>
<comment type="similarity">
    <text evidence="4 12 13">Belongs to the HisA/HisF family.</text>
</comment>
<evidence type="ECO:0000313" key="15">
    <source>
        <dbReference type="EMBL" id="HJC72558.1"/>
    </source>
</evidence>
<reference evidence="15" key="1">
    <citation type="journal article" date="2021" name="PeerJ">
        <title>Extensive microbial diversity within the chicken gut microbiome revealed by metagenomics and culture.</title>
        <authorList>
            <person name="Gilroy R."/>
            <person name="Ravi A."/>
            <person name="Getino M."/>
            <person name="Pursley I."/>
            <person name="Horton D.L."/>
            <person name="Alikhan N.F."/>
            <person name="Baker D."/>
            <person name="Gharbi K."/>
            <person name="Hall N."/>
            <person name="Watson M."/>
            <person name="Adriaenssens E.M."/>
            <person name="Foster-Nyarko E."/>
            <person name="Jarju S."/>
            <person name="Secka A."/>
            <person name="Antonio M."/>
            <person name="Oren A."/>
            <person name="Chaudhuri R.R."/>
            <person name="La Ragione R."/>
            <person name="Hildebrand F."/>
            <person name="Pallen M.J."/>
        </authorList>
    </citation>
    <scope>NUCLEOTIDE SEQUENCE</scope>
    <source>
        <strain evidence="15">5933</strain>
    </source>
</reference>
<dbReference type="GO" id="GO:0003949">
    <property type="term" value="F:1-(5-phosphoribosyl)-5-[(5-phosphoribosylamino)methylideneamino]imidazole-4-carboxamide isomerase activity"/>
    <property type="evidence" value="ECO:0007669"/>
    <property type="project" value="UniProtKB-UniRule"/>
</dbReference>
<evidence type="ECO:0000256" key="3">
    <source>
        <dbReference type="ARBA" id="ARBA00005133"/>
    </source>
</evidence>
<dbReference type="HAMAP" id="MF_01014">
    <property type="entry name" value="HisA"/>
    <property type="match status" value="1"/>
</dbReference>
<dbReference type="InterPro" id="IPR044524">
    <property type="entry name" value="Isoase_HisA-like"/>
</dbReference>
<evidence type="ECO:0000256" key="8">
    <source>
        <dbReference type="ARBA" id="ARBA00022605"/>
    </source>
</evidence>
<evidence type="ECO:0000256" key="14">
    <source>
        <dbReference type="RuleBase" id="RU003658"/>
    </source>
</evidence>
<dbReference type="AlphaFoldDB" id="A0A9D2Q436"/>
<evidence type="ECO:0000256" key="6">
    <source>
        <dbReference type="ARBA" id="ARBA00018464"/>
    </source>
</evidence>
<evidence type="ECO:0000256" key="11">
    <source>
        <dbReference type="ARBA" id="ARBA00030547"/>
    </source>
</evidence>
<accession>A0A9D2Q436</accession>
<evidence type="ECO:0000313" key="16">
    <source>
        <dbReference type="Proteomes" id="UP000823918"/>
    </source>
</evidence>
<gene>
    <name evidence="12 15" type="primary">hisA</name>
    <name evidence="15" type="ORF">H9698_07170</name>
</gene>
<evidence type="ECO:0000256" key="4">
    <source>
        <dbReference type="ARBA" id="ARBA00009667"/>
    </source>
</evidence>
<sequence>MILLPAIDLYEGKAVRLVRGDYRQMTVYSEHPEEQAKAFADQGAAWLHVVDLEGAKEGTTPNFSVVAQLCRTSDLRVEIGGGIRDTDTIARYLDIGAERVILGTKAVTDPDFLEKAVTMFHSHIAVGVDILDGAIAIHGWQEKSTQPVEDFFGKLCEMGVQTVICTDISKDGMLGGTNVTLYRDLSRKFALDLIASGGVSSLQDIRSLKELGLYGAILGKALYTGALSLEQALKEVV</sequence>
<reference evidence="15" key="2">
    <citation type="submission" date="2021-04" db="EMBL/GenBank/DDBJ databases">
        <authorList>
            <person name="Gilroy R."/>
        </authorList>
    </citation>
    <scope>NUCLEOTIDE SEQUENCE</scope>
    <source>
        <strain evidence="15">5933</strain>
    </source>
</reference>
<name>A0A9D2Q436_9FIRM</name>
<keyword evidence="9 12" id="KW-0368">Histidine biosynthesis</keyword>
<organism evidence="15 16">
    <name type="scientific">Candidatus Ruthenibacterium merdavium</name>
    <dbReference type="NCBI Taxonomy" id="2838752"/>
    <lineage>
        <taxon>Bacteria</taxon>
        <taxon>Bacillati</taxon>
        <taxon>Bacillota</taxon>
        <taxon>Clostridia</taxon>
        <taxon>Eubacteriales</taxon>
        <taxon>Oscillospiraceae</taxon>
        <taxon>Ruthenibacterium</taxon>
    </lineage>
</organism>
<dbReference type="FunFam" id="3.20.20.70:FF:000009">
    <property type="entry name" value="1-(5-phosphoribosyl)-5-[(5-phosphoribosylamino)methylideneamino] imidazole-4-carboxamide isomerase"/>
    <property type="match status" value="1"/>
</dbReference>
<dbReference type="NCBIfam" id="TIGR00007">
    <property type="entry name" value="1-(5-phosphoribosyl)-5-[(5-phosphoribosylamino)methylideneamino]imidazole-4-carboxamide isomerase"/>
    <property type="match status" value="1"/>
</dbReference>